<dbReference type="Proteomes" id="UP000783686">
    <property type="component" value="Unassembled WGS sequence"/>
</dbReference>
<dbReference type="EMBL" id="CAJFDH010000001">
    <property type="protein sequence ID" value="CAD5206917.1"/>
    <property type="molecule type" value="Genomic_DNA"/>
</dbReference>
<evidence type="ECO:0000256" key="1">
    <source>
        <dbReference type="SAM" id="SignalP"/>
    </source>
</evidence>
<evidence type="ECO:0000313" key="3">
    <source>
        <dbReference type="Proteomes" id="UP000614601"/>
    </source>
</evidence>
<evidence type="ECO:0000313" key="2">
    <source>
        <dbReference type="EMBL" id="CAD5206917.1"/>
    </source>
</evidence>
<reference evidence="2" key="1">
    <citation type="submission" date="2020-09" db="EMBL/GenBank/DDBJ databases">
        <authorList>
            <person name="Kikuchi T."/>
        </authorList>
    </citation>
    <scope>NUCLEOTIDE SEQUENCE</scope>
    <source>
        <strain evidence="2">SH1</strain>
    </source>
</reference>
<dbReference type="AlphaFoldDB" id="A0A811JU57"/>
<organism evidence="2 3">
    <name type="scientific">Bursaphelenchus okinawaensis</name>
    <dbReference type="NCBI Taxonomy" id="465554"/>
    <lineage>
        <taxon>Eukaryota</taxon>
        <taxon>Metazoa</taxon>
        <taxon>Ecdysozoa</taxon>
        <taxon>Nematoda</taxon>
        <taxon>Chromadorea</taxon>
        <taxon>Rhabditida</taxon>
        <taxon>Tylenchina</taxon>
        <taxon>Tylenchomorpha</taxon>
        <taxon>Aphelenchoidea</taxon>
        <taxon>Aphelenchoididae</taxon>
        <taxon>Bursaphelenchus</taxon>
    </lineage>
</organism>
<keyword evidence="1" id="KW-0732">Signal</keyword>
<sequence length="860" mass="99449">MRLWWLVVVVTNVELLTTAEDVSYVWCDTIECTLLFLPSSDVEKGAEVNKFVYVPNQELYEEWGDNKTEIFIVEYGNMSSNYMYPGSFASTLFENYTFTYTYIPSLGRFNDIIKPMYPNISSVTAAVEWLMQHRLSTIYSYGKDMKEGRCMDKYGYRANYLPASFTCMSLLNLRSDASLYNKQYYTGPVTWNRIRFDQDDYMLRLMLTNNEMSAILISDDMPLSMADYLTCKHTNLADTDVNACHAVFGLFSYSRICCCYTKYCDNLYPSADKLKEYQVCPYGQLDIDEHSPIVRTYEHDHFGEQSIAKMCYVSYDVTVRNDTNGTVTKMTIRLRGTNDTSESWHEESMGKIQTCRHNITQCPNIEDDGFRTEGMSAQCYCEDPAACFKSMGKTYNILNAFYGATDVKDYTCLRITASADSVIAPDICATYIDTQLKKFVRLVLYNNMVSYDYVGTFKNIHLDKYDERLVGKTVNLYYLIGYVQESVLECEDTVYPRESIQNRELRAWYFFMCNFTKCDQIFEEKGVEILEKEEKYKPHCLEYKDTVYNLTHADLIEDFEAFFSEMKLENNVNTSFCVIRYISPVFQKDAESYSFKTGIVTSEDYKKEIDCPSSNNKSDDICIANKHLLTFCCRPYFSAMYNGDAANYTGMIQKDFQTKMTDFLVPTNATDIESRVADPGSCILDLNGMTTTDVCVEKPGCFSEFLFSTTKNHISTGCIQSAVATTKESKDVYIHYIHAGSICDIKHHYTKFVTIYNGTCAVVNNGMPSLDDVANYWQEDIADSERLRTRKLLCCCREDTKCGNDLVRYLEYYGDFLDENQDEFELDIKKFYNVDDIDDLLEFAPEDDDEEFTYDFDRQE</sequence>
<accession>A0A811JU57</accession>
<comment type="caution">
    <text evidence="2">The sequence shown here is derived from an EMBL/GenBank/DDBJ whole genome shotgun (WGS) entry which is preliminary data.</text>
</comment>
<proteinExistence type="predicted"/>
<dbReference type="Proteomes" id="UP000614601">
    <property type="component" value="Unassembled WGS sequence"/>
</dbReference>
<protein>
    <submittedName>
        <fullName evidence="2">Uncharacterized protein</fullName>
    </submittedName>
</protein>
<feature type="signal peptide" evidence="1">
    <location>
        <begin position="1"/>
        <end position="19"/>
    </location>
</feature>
<feature type="chain" id="PRO_5036220772" evidence="1">
    <location>
        <begin position="20"/>
        <end position="860"/>
    </location>
</feature>
<dbReference type="EMBL" id="CAJFCW020000001">
    <property type="protein sequence ID" value="CAG9083643.1"/>
    <property type="molecule type" value="Genomic_DNA"/>
</dbReference>
<keyword evidence="3" id="KW-1185">Reference proteome</keyword>
<gene>
    <name evidence="2" type="ORF">BOKJ2_LOCUS1601</name>
</gene>
<name>A0A811JU57_9BILA</name>